<dbReference type="PANTHER" id="PTHR10868:SF1">
    <property type="entry name" value="SIGMA NON-OPIOID INTRACELLULAR RECEPTOR 1"/>
    <property type="match status" value="1"/>
</dbReference>
<evidence type="ECO:0000313" key="13">
    <source>
        <dbReference type="Proteomes" id="UP000887574"/>
    </source>
</evidence>
<dbReference type="InterPro" id="IPR006716">
    <property type="entry name" value="ERG2_sigma1_rcpt-like"/>
</dbReference>
<keyword evidence="13" id="KW-1185">Reference proteome</keyword>
<feature type="signal peptide" evidence="12">
    <location>
        <begin position="1"/>
        <end position="21"/>
    </location>
</feature>
<evidence type="ECO:0000256" key="3">
    <source>
        <dbReference type="ARBA" id="ARBA00004649"/>
    </source>
</evidence>
<evidence type="ECO:0000256" key="2">
    <source>
        <dbReference type="ARBA" id="ARBA00004586"/>
    </source>
</evidence>
<accession>A0A915CRW2</accession>
<dbReference type="AlphaFoldDB" id="A0A915CRW2"/>
<evidence type="ECO:0000256" key="6">
    <source>
        <dbReference type="ARBA" id="ARBA00022692"/>
    </source>
</evidence>
<dbReference type="PANTHER" id="PTHR10868">
    <property type="entry name" value="SIGMA 1-TYPE OPIOID RECEPTOR-RELATED"/>
    <property type="match status" value="1"/>
</dbReference>
<keyword evidence="7" id="KW-0256">Endoplasmic reticulum</keyword>
<keyword evidence="12" id="KW-0732">Signal</keyword>
<evidence type="ECO:0000256" key="11">
    <source>
        <dbReference type="RuleBase" id="RU368083"/>
    </source>
</evidence>
<dbReference type="Proteomes" id="UP000887574">
    <property type="component" value="Unplaced"/>
</dbReference>
<dbReference type="GO" id="GO:0005640">
    <property type="term" value="C:nuclear outer membrane"/>
    <property type="evidence" value="ECO:0007669"/>
    <property type="project" value="UniProtKB-SubCell"/>
</dbReference>
<evidence type="ECO:0000256" key="8">
    <source>
        <dbReference type="ARBA" id="ARBA00022989"/>
    </source>
</evidence>
<sequence length="241" mass="26956">MALFSLKTLRNICLLWLLCLAMQRYLNWKSYSIVAKDFKVMTTKLAVGSGETSIPSTVAKLEKSLRRDYGDKLSEKIEWLPLSAGGLNLRVLFLYADWTEYIAVFASATKTVGNSGMHWVNSTCTVLSGNVSRVPHVSDAATSSLIKQGEIFRHGQFDRSTYELSENAVVACYGRGFMPASSLWIVSGSLANGDPWPAMKLLYAYSKMAVTNMALPVVAHYRQVEDWFKNMAKEKWTKAEL</sequence>
<reference evidence="14" key="1">
    <citation type="submission" date="2022-11" db="UniProtKB">
        <authorList>
            <consortium name="WormBaseParasite"/>
        </authorList>
    </citation>
    <scope>IDENTIFICATION</scope>
</reference>
<dbReference type="WBParaSite" id="jg11822">
    <property type="protein sequence ID" value="jg11822"/>
    <property type="gene ID" value="jg11822"/>
</dbReference>
<protein>
    <recommendedName>
        <fullName evidence="5">Sigma non-opioid intracellular receptor 1</fullName>
    </recommendedName>
    <alternativeName>
        <fullName evidence="10">Sigma 1-type opioid receptor</fullName>
    </alternativeName>
</protein>
<evidence type="ECO:0000256" key="4">
    <source>
        <dbReference type="ARBA" id="ARBA00007141"/>
    </source>
</evidence>
<proteinExistence type="inferred from homology"/>
<keyword evidence="6" id="KW-0812">Transmembrane</keyword>
<organism evidence="13 14">
    <name type="scientific">Ditylenchus dipsaci</name>
    <dbReference type="NCBI Taxonomy" id="166011"/>
    <lineage>
        <taxon>Eukaryota</taxon>
        <taxon>Metazoa</taxon>
        <taxon>Ecdysozoa</taxon>
        <taxon>Nematoda</taxon>
        <taxon>Chromadorea</taxon>
        <taxon>Rhabditida</taxon>
        <taxon>Tylenchina</taxon>
        <taxon>Tylenchomorpha</taxon>
        <taxon>Sphaerularioidea</taxon>
        <taxon>Anguinidae</taxon>
        <taxon>Anguininae</taxon>
        <taxon>Ditylenchus</taxon>
    </lineage>
</organism>
<evidence type="ECO:0000313" key="14">
    <source>
        <dbReference type="WBParaSite" id="jg11822"/>
    </source>
</evidence>
<dbReference type="GO" id="GO:0005789">
    <property type="term" value="C:endoplasmic reticulum membrane"/>
    <property type="evidence" value="ECO:0007669"/>
    <property type="project" value="UniProtKB-SubCell"/>
</dbReference>
<comment type="similarity">
    <text evidence="4 11">Belongs to the ERG2 family.</text>
</comment>
<name>A0A915CRW2_9BILA</name>
<evidence type="ECO:0000256" key="10">
    <source>
        <dbReference type="ARBA" id="ARBA00033467"/>
    </source>
</evidence>
<keyword evidence="8" id="KW-1133">Transmembrane helix</keyword>
<evidence type="ECO:0000256" key="12">
    <source>
        <dbReference type="SAM" id="SignalP"/>
    </source>
</evidence>
<evidence type="ECO:0000256" key="5">
    <source>
        <dbReference type="ARBA" id="ARBA00020208"/>
    </source>
</evidence>
<feature type="chain" id="PRO_5037401937" description="Sigma non-opioid intracellular receptor 1" evidence="12">
    <location>
        <begin position="22"/>
        <end position="241"/>
    </location>
</feature>
<comment type="subcellular location">
    <subcellularLocation>
        <location evidence="2">Endoplasmic reticulum membrane</location>
    </subcellularLocation>
    <subcellularLocation>
        <location evidence="1">Nucleus inner membrane</location>
    </subcellularLocation>
    <subcellularLocation>
        <location evidence="3">Nucleus outer membrane</location>
    </subcellularLocation>
</comment>
<dbReference type="Pfam" id="PF04622">
    <property type="entry name" value="ERG2_Sigma1R"/>
    <property type="match status" value="1"/>
</dbReference>
<evidence type="ECO:0000256" key="1">
    <source>
        <dbReference type="ARBA" id="ARBA00004540"/>
    </source>
</evidence>
<evidence type="ECO:0000256" key="9">
    <source>
        <dbReference type="ARBA" id="ARBA00023136"/>
    </source>
</evidence>
<dbReference type="GO" id="GO:0005637">
    <property type="term" value="C:nuclear inner membrane"/>
    <property type="evidence" value="ECO:0007669"/>
    <property type="project" value="UniProtKB-SubCell"/>
</dbReference>
<evidence type="ECO:0000256" key="7">
    <source>
        <dbReference type="ARBA" id="ARBA00022824"/>
    </source>
</evidence>
<keyword evidence="9" id="KW-0472">Membrane</keyword>